<comment type="caution">
    <text evidence="1">The sequence shown here is derived from an EMBL/GenBank/DDBJ whole genome shotgun (WGS) entry which is preliminary data.</text>
</comment>
<sequence length="101" mass="10915">MVPGFYCKATSPNLLGHYTTSLGQGKALVTPLLTTTSCPVTPVLTHQVIACTEWKMDSSNALRLGIKGARERGYPLQKAEIIVLMSAPVVNSTRGESDMRH</sequence>
<organism evidence="1 2">
    <name type="scientific">Mauremys mutica</name>
    <name type="common">yellowpond turtle</name>
    <dbReference type="NCBI Taxonomy" id="74926"/>
    <lineage>
        <taxon>Eukaryota</taxon>
        <taxon>Metazoa</taxon>
        <taxon>Chordata</taxon>
        <taxon>Craniata</taxon>
        <taxon>Vertebrata</taxon>
        <taxon>Euteleostomi</taxon>
        <taxon>Archelosauria</taxon>
        <taxon>Testudinata</taxon>
        <taxon>Testudines</taxon>
        <taxon>Cryptodira</taxon>
        <taxon>Durocryptodira</taxon>
        <taxon>Testudinoidea</taxon>
        <taxon>Geoemydidae</taxon>
        <taxon>Geoemydinae</taxon>
        <taxon>Mauremys</taxon>
    </lineage>
</organism>
<evidence type="ECO:0000313" key="1">
    <source>
        <dbReference type="EMBL" id="KAH1176225.1"/>
    </source>
</evidence>
<protein>
    <submittedName>
        <fullName evidence="1">Uncharacterized protein</fullName>
    </submittedName>
</protein>
<evidence type="ECO:0000313" key="2">
    <source>
        <dbReference type="Proteomes" id="UP000827986"/>
    </source>
</evidence>
<name>A0A9D3XBY7_9SAUR</name>
<accession>A0A9D3XBY7</accession>
<dbReference type="EMBL" id="JAHDVG010000475">
    <property type="protein sequence ID" value="KAH1176225.1"/>
    <property type="molecule type" value="Genomic_DNA"/>
</dbReference>
<dbReference type="AlphaFoldDB" id="A0A9D3XBY7"/>
<reference evidence="1" key="1">
    <citation type="submission" date="2021-09" db="EMBL/GenBank/DDBJ databases">
        <title>The genome of Mauremys mutica provides insights into the evolution of semi-aquatic lifestyle.</title>
        <authorList>
            <person name="Gong S."/>
            <person name="Gao Y."/>
        </authorList>
    </citation>
    <scope>NUCLEOTIDE SEQUENCE</scope>
    <source>
        <strain evidence="1">MM-2020</strain>
        <tissue evidence="1">Muscle</tissue>
    </source>
</reference>
<keyword evidence="2" id="KW-1185">Reference proteome</keyword>
<proteinExistence type="predicted"/>
<gene>
    <name evidence="1" type="ORF">KIL84_020959</name>
</gene>
<dbReference type="Proteomes" id="UP000827986">
    <property type="component" value="Unassembled WGS sequence"/>
</dbReference>